<accession>A0ABQ9F9V4</accession>
<dbReference type="Pfam" id="PF20700">
    <property type="entry name" value="Mutator"/>
    <property type="match status" value="2"/>
</dbReference>
<evidence type="ECO:0000313" key="3">
    <source>
        <dbReference type="Proteomes" id="UP001217089"/>
    </source>
</evidence>
<name>A0ABQ9F9V4_TEGGR</name>
<dbReference type="SUPFAM" id="SSF52980">
    <property type="entry name" value="Restriction endonuclease-like"/>
    <property type="match status" value="1"/>
</dbReference>
<dbReference type="Gene3D" id="3.90.320.10">
    <property type="match status" value="1"/>
</dbReference>
<dbReference type="InterPro" id="IPR011335">
    <property type="entry name" value="Restrct_endonuc-II-like"/>
</dbReference>
<organism evidence="2 3">
    <name type="scientific">Tegillarca granosa</name>
    <name type="common">Malaysian cockle</name>
    <name type="synonym">Anadara granosa</name>
    <dbReference type="NCBI Taxonomy" id="220873"/>
    <lineage>
        <taxon>Eukaryota</taxon>
        <taxon>Metazoa</taxon>
        <taxon>Spiralia</taxon>
        <taxon>Lophotrochozoa</taxon>
        <taxon>Mollusca</taxon>
        <taxon>Bivalvia</taxon>
        <taxon>Autobranchia</taxon>
        <taxon>Pteriomorphia</taxon>
        <taxon>Arcoida</taxon>
        <taxon>Arcoidea</taxon>
        <taxon>Arcidae</taxon>
        <taxon>Tegillarca</taxon>
    </lineage>
</organism>
<evidence type="ECO:0000313" key="2">
    <source>
        <dbReference type="EMBL" id="KAJ8314129.1"/>
    </source>
</evidence>
<dbReference type="Proteomes" id="UP001217089">
    <property type="component" value="Unassembled WGS sequence"/>
</dbReference>
<dbReference type="InterPro" id="IPR049012">
    <property type="entry name" value="Mutator_transp_dom"/>
</dbReference>
<gene>
    <name evidence="2" type="ORF">KUTeg_008690</name>
</gene>
<comment type="caution">
    <text evidence="2">The sequence shown here is derived from an EMBL/GenBank/DDBJ whole genome shotgun (WGS) entry which is preliminary data.</text>
</comment>
<reference evidence="2 3" key="1">
    <citation type="submission" date="2022-12" db="EMBL/GenBank/DDBJ databases">
        <title>Chromosome-level genome of Tegillarca granosa.</title>
        <authorList>
            <person name="Kim J."/>
        </authorList>
    </citation>
    <scope>NUCLEOTIDE SEQUENCE [LARGE SCALE GENOMIC DNA]</scope>
    <source>
        <strain evidence="2">Teg-2019</strain>
        <tissue evidence="2">Adductor muscle</tissue>
    </source>
</reference>
<feature type="domain" description="Mutator-like transposase" evidence="1">
    <location>
        <begin position="200"/>
        <end position="289"/>
    </location>
</feature>
<sequence length="628" mass="70580">MQEHIHKITAHVAVCEIAKKYTVANSAEKEPKQSVVLDRASFPDVNLRSVSGTMSTGGGAANINERASVLNMPGISQSYFSSVKAGAEERELAIKRGDFNDTVPAITVVCDGWGWSKRSHRHTYNALGGVDVMCSDRKNIGIRNKFCFTCTLAETWNIKPAPHTFFMNWTNSSQAMESDIIEGGFNKAESVHGESLPVWGCHVQKIECANHTCKCLRSSLEKLVEEKPYYKGKGGLTKRVRVRIVSAVRCANKMRSKEANKSKAIKLMNHDVRNTVHHIFGDHSRCTNFCKSKVYKSCNSKNEVSHKPKDNTELPSVEVLDEVTSEGVLEEDLEESREAINCEVSIRSDMLQDISVILDRVASKCNRLLGNFTTNMAESWMSVRAKFDGGATVDLGMPGVMSGGGAKEKLWSSLVNTGMAESSWNQVRLSFYIYTYRKSNSKKARKEYGSESLQVVPDLEKSELLQRCEEYDNSCVRLTDRQCKKIEQLTRIQSLSVTWKEERIKKTNILCFKTIVRRLIYGNFGGTSYTRTGLQSESITLKEYAEFKRKEKEEVNIEKSGLAIDLNHKHLAASPDGIYEDSRCNKKVIETGPSISGNGNKAQTRVRRRCASKFLGRRILHEWCIDEK</sequence>
<feature type="domain" description="Mutator-like transposase" evidence="1">
    <location>
        <begin position="39"/>
        <end position="189"/>
    </location>
</feature>
<evidence type="ECO:0000259" key="1">
    <source>
        <dbReference type="Pfam" id="PF20700"/>
    </source>
</evidence>
<keyword evidence="3" id="KW-1185">Reference proteome</keyword>
<proteinExistence type="predicted"/>
<dbReference type="EMBL" id="JARBDR010000342">
    <property type="protein sequence ID" value="KAJ8314129.1"/>
    <property type="molecule type" value="Genomic_DNA"/>
</dbReference>
<dbReference type="InterPro" id="IPR011604">
    <property type="entry name" value="PDDEXK-like_dom_sf"/>
</dbReference>
<protein>
    <recommendedName>
        <fullName evidence="1">Mutator-like transposase domain-containing protein</fullName>
    </recommendedName>
</protein>